<sequence>MKKSLISITVLLSTLLFMGSGCFSLGPEDPNQQPPRTGPGGMFVSEDKGETWTAISRIPRADGVKSLRGVSVYKLVQDPSDTEAMYWAAPGLGMYYTYDGGVTWQQSPQVKKGLIYNIAIHPKDKCTVYITDGIKIYVSNDCSRHWKGIHDNIAADSDKYRTVIIDPFHTDRMTIISQKGRVLRSDNRGFSWDSIATIKSGISVVDAYYDPMNEDVMYATTKTKGLFRSDDGGLTWSALLDNLRQYRGANEFRRFYMHKSKPDVLFWISKYGILRSDDRGETWSAYDLVTAPGVASIYAFEINPKNDQEIYYTAAVGNKSSLYYSADGGVHWFTKKLPSDQIPSILLLHPEKENKLYLGFTIPATN</sequence>
<reference evidence="4 5" key="1">
    <citation type="submission" date="2017-09" db="EMBL/GenBank/DDBJ databases">
        <title>Depth-based differentiation of microbial function through sediment-hosted aquifers and enrichment of novel symbionts in the deep terrestrial subsurface.</title>
        <authorList>
            <person name="Probst A.J."/>
            <person name="Ladd B."/>
            <person name="Jarett J.K."/>
            <person name="Geller-Mcgrath D.E."/>
            <person name="Sieber C.M."/>
            <person name="Emerson J.B."/>
            <person name="Anantharaman K."/>
            <person name="Thomas B.C."/>
            <person name="Malmstrom R."/>
            <person name="Stieglmeier M."/>
            <person name="Klingl A."/>
            <person name="Woyke T."/>
            <person name="Ryan C.M."/>
            <person name="Banfield J.F."/>
        </authorList>
    </citation>
    <scope>NUCLEOTIDE SEQUENCE [LARGE SCALE GENOMIC DNA]</scope>
    <source>
        <strain evidence="4">CG11_big_fil_rev_8_21_14_0_20_39_34</strain>
    </source>
</reference>
<dbReference type="AlphaFoldDB" id="A0A2H0N435"/>
<evidence type="ECO:0000313" key="4">
    <source>
        <dbReference type="EMBL" id="PIR03654.1"/>
    </source>
</evidence>
<keyword evidence="2" id="KW-0732">Signal</keyword>
<comment type="caution">
    <text evidence="4">The sequence shown here is derived from an EMBL/GenBank/DDBJ whole genome shotgun (WGS) entry which is preliminary data.</text>
</comment>
<feature type="domain" description="Sortilin N-terminal" evidence="3">
    <location>
        <begin position="42"/>
        <end position="153"/>
    </location>
</feature>
<evidence type="ECO:0000313" key="5">
    <source>
        <dbReference type="Proteomes" id="UP000229600"/>
    </source>
</evidence>
<evidence type="ECO:0000256" key="2">
    <source>
        <dbReference type="SAM" id="SignalP"/>
    </source>
</evidence>
<dbReference type="Pfam" id="PF15902">
    <property type="entry name" value="Sortilin-Vps10"/>
    <property type="match status" value="2"/>
</dbReference>
<dbReference type="InterPro" id="IPR036278">
    <property type="entry name" value="Sialidase_sf"/>
</dbReference>
<feature type="domain" description="Sortilin N-terminal" evidence="3">
    <location>
        <begin position="181"/>
        <end position="269"/>
    </location>
</feature>
<dbReference type="SUPFAM" id="SSF50939">
    <property type="entry name" value="Sialidases"/>
    <property type="match status" value="1"/>
</dbReference>
<evidence type="ECO:0000256" key="1">
    <source>
        <dbReference type="ARBA" id="ARBA00022737"/>
    </source>
</evidence>
<accession>A0A2H0N435</accession>
<feature type="chain" id="PRO_5013594348" description="Sortilin N-terminal domain-containing protein" evidence="2">
    <location>
        <begin position="20"/>
        <end position="366"/>
    </location>
</feature>
<dbReference type="CDD" id="cd15482">
    <property type="entry name" value="Sialidase_non-viral"/>
    <property type="match status" value="1"/>
</dbReference>
<dbReference type="EMBL" id="PCWN01000011">
    <property type="protein sequence ID" value="PIR03654.1"/>
    <property type="molecule type" value="Genomic_DNA"/>
</dbReference>
<gene>
    <name evidence="4" type="ORF">COV59_05720</name>
</gene>
<dbReference type="PROSITE" id="PS51257">
    <property type="entry name" value="PROKAR_LIPOPROTEIN"/>
    <property type="match status" value="1"/>
</dbReference>
<protein>
    <recommendedName>
        <fullName evidence="3">Sortilin N-terminal domain-containing protein</fullName>
    </recommendedName>
</protein>
<dbReference type="Proteomes" id="UP000229600">
    <property type="component" value="Unassembled WGS sequence"/>
</dbReference>
<dbReference type="Gene3D" id="2.130.10.10">
    <property type="entry name" value="YVTN repeat-like/Quinoprotein amine dehydrogenase"/>
    <property type="match status" value="2"/>
</dbReference>
<dbReference type="SUPFAM" id="SSF110296">
    <property type="entry name" value="Oligoxyloglucan reducing end-specific cellobiohydrolase"/>
    <property type="match status" value="1"/>
</dbReference>
<dbReference type="PANTHER" id="PTHR43739">
    <property type="entry name" value="XYLOGLUCANASE (EUROFUNG)"/>
    <property type="match status" value="1"/>
</dbReference>
<dbReference type="InterPro" id="IPR031778">
    <property type="entry name" value="Sortilin_N"/>
</dbReference>
<feature type="signal peptide" evidence="2">
    <location>
        <begin position="1"/>
        <end position="19"/>
    </location>
</feature>
<organism evidence="4 5">
    <name type="scientific">Candidatus Magasanikbacteria bacterium CG11_big_fil_rev_8_21_14_0_20_39_34</name>
    <dbReference type="NCBI Taxonomy" id="1974653"/>
    <lineage>
        <taxon>Bacteria</taxon>
        <taxon>Candidatus Magasanikiibacteriota</taxon>
    </lineage>
</organism>
<keyword evidence="1" id="KW-0677">Repeat</keyword>
<dbReference type="InterPro" id="IPR015943">
    <property type="entry name" value="WD40/YVTN_repeat-like_dom_sf"/>
</dbReference>
<dbReference type="InterPro" id="IPR052025">
    <property type="entry name" value="Xyloglucanase_GH74"/>
</dbReference>
<dbReference type="GO" id="GO:0010411">
    <property type="term" value="P:xyloglucan metabolic process"/>
    <property type="evidence" value="ECO:0007669"/>
    <property type="project" value="TreeGrafter"/>
</dbReference>
<name>A0A2H0N435_9BACT</name>
<proteinExistence type="predicted"/>
<evidence type="ECO:0000259" key="3">
    <source>
        <dbReference type="Pfam" id="PF15902"/>
    </source>
</evidence>
<dbReference type="PANTHER" id="PTHR43739:SF5">
    <property type="entry name" value="EXO-ALPHA-SIALIDASE"/>
    <property type="match status" value="1"/>
</dbReference>